<name>A0A0B7F7V7_THACB</name>
<dbReference type="EMBL" id="LN679112">
    <property type="protein sequence ID" value="CEL53615.1"/>
    <property type="molecule type" value="Genomic_DNA"/>
</dbReference>
<feature type="compositionally biased region" description="Basic and acidic residues" evidence="1">
    <location>
        <begin position="14"/>
        <end position="23"/>
    </location>
</feature>
<protein>
    <submittedName>
        <fullName evidence="2">Uncharacterized protein</fullName>
    </submittedName>
</protein>
<proteinExistence type="predicted"/>
<gene>
    <name evidence="2" type="ORF">RSOLAG1IB_06470</name>
</gene>
<accession>A0A0B7F7V7</accession>
<reference evidence="2 3" key="1">
    <citation type="submission" date="2014-11" db="EMBL/GenBank/DDBJ databases">
        <authorList>
            <person name="Wibberg Daniel"/>
        </authorList>
    </citation>
    <scope>NUCLEOTIDE SEQUENCE [LARGE SCALE GENOMIC DNA]</scope>
    <source>
        <strain evidence="2">Rhizoctonia solani AG1-IB 7/3/14</strain>
    </source>
</reference>
<sequence>MSTWRSVPSGITEKAAHVEKQKAMSEPYSDIWEEEKLSCWSGALMIKGTDIVEYLPGISRNARDDQTGMDPIENDEAGGSGNVRSVVKTIGRLFGLA</sequence>
<dbReference type="AlphaFoldDB" id="A0A0B7F7V7"/>
<organism evidence="2 3">
    <name type="scientific">Thanatephorus cucumeris (strain AG1-IB / isolate 7/3/14)</name>
    <name type="common">Lettuce bottom rot fungus</name>
    <name type="synonym">Rhizoctonia solani</name>
    <dbReference type="NCBI Taxonomy" id="1108050"/>
    <lineage>
        <taxon>Eukaryota</taxon>
        <taxon>Fungi</taxon>
        <taxon>Dikarya</taxon>
        <taxon>Basidiomycota</taxon>
        <taxon>Agaricomycotina</taxon>
        <taxon>Agaricomycetes</taxon>
        <taxon>Cantharellales</taxon>
        <taxon>Ceratobasidiaceae</taxon>
        <taxon>Rhizoctonia</taxon>
        <taxon>Rhizoctonia solani AG-1</taxon>
    </lineage>
</organism>
<evidence type="ECO:0000313" key="2">
    <source>
        <dbReference type="EMBL" id="CEL53615.1"/>
    </source>
</evidence>
<evidence type="ECO:0000256" key="1">
    <source>
        <dbReference type="SAM" id="MobiDB-lite"/>
    </source>
</evidence>
<dbReference type="Proteomes" id="UP000059188">
    <property type="component" value="Unassembled WGS sequence"/>
</dbReference>
<keyword evidence="3" id="KW-1185">Reference proteome</keyword>
<feature type="region of interest" description="Disordered" evidence="1">
    <location>
        <begin position="1"/>
        <end position="25"/>
    </location>
</feature>
<evidence type="ECO:0000313" key="3">
    <source>
        <dbReference type="Proteomes" id="UP000059188"/>
    </source>
</evidence>